<dbReference type="EMBL" id="CAVMJV010000002">
    <property type="protein sequence ID" value="CAK5012500.1"/>
    <property type="molecule type" value="Genomic_DNA"/>
</dbReference>
<organism evidence="1 2">
    <name type="scientific">Meloidogyne enterolobii</name>
    <name type="common">Root-knot nematode worm</name>
    <name type="synonym">Meloidogyne mayaguensis</name>
    <dbReference type="NCBI Taxonomy" id="390850"/>
    <lineage>
        <taxon>Eukaryota</taxon>
        <taxon>Metazoa</taxon>
        <taxon>Ecdysozoa</taxon>
        <taxon>Nematoda</taxon>
        <taxon>Chromadorea</taxon>
        <taxon>Rhabditida</taxon>
        <taxon>Tylenchina</taxon>
        <taxon>Tylenchomorpha</taxon>
        <taxon>Tylenchoidea</taxon>
        <taxon>Meloidogynidae</taxon>
        <taxon>Meloidogyninae</taxon>
        <taxon>Meloidogyne</taxon>
    </lineage>
</organism>
<comment type="caution">
    <text evidence="1">The sequence shown here is derived from an EMBL/GenBank/DDBJ whole genome shotgun (WGS) entry which is preliminary data.</text>
</comment>
<protein>
    <submittedName>
        <fullName evidence="1">Uncharacterized protein</fullName>
    </submittedName>
</protein>
<gene>
    <name evidence="1" type="ORF">MENTE1834_LOCUS2140</name>
</gene>
<name>A0ACB0XQ56_MELEN</name>
<keyword evidence="2" id="KW-1185">Reference proteome</keyword>
<reference evidence="1" key="1">
    <citation type="submission" date="2023-11" db="EMBL/GenBank/DDBJ databases">
        <authorList>
            <person name="Poullet M."/>
        </authorList>
    </citation>
    <scope>NUCLEOTIDE SEQUENCE</scope>
    <source>
        <strain evidence="1">E1834</strain>
    </source>
</reference>
<dbReference type="Proteomes" id="UP001497535">
    <property type="component" value="Unassembled WGS sequence"/>
</dbReference>
<evidence type="ECO:0000313" key="1">
    <source>
        <dbReference type="EMBL" id="CAK5012500.1"/>
    </source>
</evidence>
<accession>A0ACB0XQ56</accession>
<proteinExistence type="predicted"/>
<sequence>MDGTLNLFVQISTSSLIATCSKRKFLSSLCVQSPAGELRSLSIIFSIRVEGSLALIVVTSRDASSFVLKLHSNCLQILSMLSQKVRSESAVSFVGGN</sequence>
<evidence type="ECO:0000313" key="2">
    <source>
        <dbReference type="Proteomes" id="UP001497535"/>
    </source>
</evidence>